<evidence type="ECO:0000313" key="5">
    <source>
        <dbReference type="Proteomes" id="UP000430146"/>
    </source>
</evidence>
<feature type="domain" description="PE-PPE" evidence="3">
    <location>
        <begin position="58"/>
        <end position="265"/>
    </location>
</feature>
<dbReference type="Proteomes" id="UP000430146">
    <property type="component" value="Unassembled WGS sequence"/>
</dbReference>
<dbReference type="EMBL" id="CACSIP010000034">
    <property type="protein sequence ID" value="CAA0128465.1"/>
    <property type="molecule type" value="Genomic_DNA"/>
</dbReference>
<reference evidence="4 5" key="1">
    <citation type="submission" date="2019-11" db="EMBL/GenBank/DDBJ databases">
        <authorList>
            <person name="Holert J."/>
        </authorList>
    </citation>
    <scope>NUCLEOTIDE SEQUENCE [LARGE SCALE GENOMIC DNA]</scope>
    <source>
        <strain evidence="4">BC8_1</strain>
    </source>
</reference>
<dbReference type="InterPro" id="IPR029058">
    <property type="entry name" value="AB_hydrolase_fold"/>
</dbReference>
<dbReference type="Pfam" id="PF08237">
    <property type="entry name" value="PE-PPE"/>
    <property type="match status" value="1"/>
</dbReference>
<feature type="chain" id="PRO_5040972344" evidence="2">
    <location>
        <begin position="28"/>
        <end position="423"/>
    </location>
</feature>
<feature type="compositionally biased region" description="Acidic residues" evidence="1">
    <location>
        <begin position="319"/>
        <end position="339"/>
    </location>
</feature>
<dbReference type="SUPFAM" id="SSF53474">
    <property type="entry name" value="alpha/beta-Hydrolases"/>
    <property type="match status" value="1"/>
</dbReference>
<evidence type="ECO:0000256" key="2">
    <source>
        <dbReference type="SAM" id="SignalP"/>
    </source>
</evidence>
<feature type="compositionally biased region" description="Basic and acidic residues" evidence="1">
    <location>
        <begin position="388"/>
        <end position="414"/>
    </location>
</feature>
<proteinExistence type="predicted"/>
<accession>A0A5S9R614</accession>
<dbReference type="InterPro" id="IPR013228">
    <property type="entry name" value="PE-PPE_C"/>
</dbReference>
<dbReference type="GO" id="GO:0016746">
    <property type="term" value="F:acyltransferase activity"/>
    <property type="evidence" value="ECO:0007669"/>
    <property type="project" value="UniProtKB-KW"/>
</dbReference>
<organism evidence="4 5">
    <name type="scientific">Mycolicibacterium vanbaalenii</name>
    <name type="common">Mycobacterium vanbaalenii</name>
    <dbReference type="NCBI Taxonomy" id="110539"/>
    <lineage>
        <taxon>Bacteria</taxon>
        <taxon>Bacillati</taxon>
        <taxon>Actinomycetota</taxon>
        <taxon>Actinomycetes</taxon>
        <taxon>Mycobacteriales</taxon>
        <taxon>Mycobacteriaceae</taxon>
        <taxon>Mycolicibacterium</taxon>
    </lineage>
</organism>
<keyword evidence="4" id="KW-0808">Transferase</keyword>
<evidence type="ECO:0000313" key="4">
    <source>
        <dbReference type="EMBL" id="CAA0128465.1"/>
    </source>
</evidence>
<dbReference type="EC" id="2.3.1.-" evidence="4"/>
<evidence type="ECO:0000256" key="1">
    <source>
        <dbReference type="SAM" id="MobiDB-lite"/>
    </source>
</evidence>
<protein>
    <submittedName>
        <fullName evidence="4">SL1278 acyltransferase Chp1</fullName>
        <ecNumber evidence="4">2.3.1.-</ecNumber>
    </submittedName>
</protein>
<evidence type="ECO:0000259" key="3">
    <source>
        <dbReference type="Pfam" id="PF08237"/>
    </source>
</evidence>
<dbReference type="OrthoDB" id="4624533at2"/>
<keyword evidence="2" id="KW-0732">Signal</keyword>
<name>A0A5S9R614_MYCVN</name>
<gene>
    <name evidence="4" type="primary">chp1_1</name>
    <name evidence="4" type="ORF">AELLOGFF_01367</name>
</gene>
<feature type="region of interest" description="Disordered" evidence="1">
    <location>
        <begin position="308"/>
        <end position="423"/>
    </location>
</feature>
<sequence length="423" mass="44439">MRKASVACGGALAAVVLGVSSAASGWAASTALVIGGIGTPTMHDLVMSQLLGGALSDVERESVDWPAEARPYTGADDLTLGASIDVGITNLSAAIDAALARLSRDEDGNVINGERVTVVGLSAGSLVVTEVLRLAAADPEAPDEREINFVVVADSSRQEIIDDAENYNPVYDYTYRPAPETVYDTIVVTGEYDGFADFPDRWWNLTAVANAMAGSIFVHIPTMFADLTEVPAENITVEVNSKGGSTTHYLIPAARLPLVQLFPSLAPREAELKASIDKAYTRNDPVPSWLPSTTADVPEAVEDTVATPAEDAQPADETQPAEEEAAVADGETTESDVTVEETVAGSDDADESSRDDDDAVSSREDDDAASERDADDDAADADTDQTADNDRAVKRDKSDRGTKRGSDSDADKSTSTDSADSSD</sequence>
<dbReference type="AlphaFoldDB" id="A0A5S9R614"/>
<keyword evidence="5" id="KW-1185">Reference proteome</keyword>
<keyword evidence="4" id="KW-0012">Acyltransferase</keyword>
<feature type="compositionally biased region" description="Acidic residues" evidence="1">
    <location>
        <begin position="347"/>
        <end position="387"/>
    </location>
</feature>
<feature type="signal peptide" evidence="2">
    <location>
        <begin position="1"/>
        <end position="27"/>
    </location>
</feature>